<evidence type="ECO:0000259" key="11">
    <source>
        <dbReference type="PROSITE" id="PS51755"/>
    </source>
</evidence>
<feature type="domain" description="Response regulatory" evidence="10">
    <location>
        <begin position="4"/>
        <end position="117"/>
    </location>
</feature>
<dbReference type="Gene3D" id="1.10.10.10">
    <property type="entry name" value="Winged helix-like DNA-binding domain superfamily/Winged helix DNA-binding domain"/>
    <property type="match status" value="1"/>
</dbReference>
<name>A0A1M5AWN4_9CLOT</name>
<feature type="domain" description="OmpR/PhoB-type" evidence="11">
    <location>
        <begin position="130"/>
        <end position="229"/>
    </location>
</feature>
<dbReference type="GO" id="GO:0005829">
    <property type="term" value="C:cytosol"/>
    <property type="evidence" value="ECO:0007669"/>
    <property type="project" value="TreeGrafter"/>
</dbReference>
<dbReference type="PROSITE" id="PS51755">
    <property type="entry name" value="OMPR_PHOB"/>
    <property type="match status" value="1"/>
</dbReference>
<accession>A0A1M5AWN4</accession>
<evidence type="ECO:0000313" key="13">
    <source>
        <dbReference type="Proteomes" id="UP000184245"/>
    </source>
</evidence>
<dbReference type="InterPro" id="IPR036388">
    <property type="entry name" value="WH-like_DNA-bd_sf"/>
</dbReference>
<evidence type="ECO:0000256" key="4">
    <source>
        <dbReference type="ARBA" id="ARBA00023015"/>
    </source>
</evidence>
<dbReference type="SUPFAM" id="SSF46894">
    <property type="entry name" value="C-terminal effector domain of the bipartite response regulators"/>
    <property type="match status" value="1"/>
</dbReference>
<dbReference type="SMART" id="SM00448">
    <property type="entry name" value="REC"/>
    <property type="match status" value="1"/>
</dbReference>
<dbReference type="PROSITE" id="PS50110">
    <property type="entry name" value="RESPONSE_REGULATORY"/>
    <property type="match status" value="1"/>
</dbReference>
<keyword evidence="5 9" id="KW-0238">DNA-binding</keyword>
<dbReference type="AlphaFoldDB" id="A0A1M5AWN4"/>
<reference evidence="12 13" key="1">
    <citation type="submission" date="2016-11" db="EMBL/GenBank/DDBJ databases">
        <authorList>
            <person name="Jaros S."/>
            <person name="Januszkiewicz K."/>
            <person name="Wedrychowicz H."/>
        </authorList>
    </citation>
    <scope>NUCLEOTIDE SEQUENCE [LARGE SCALE GENOMIC DNA]</scope>
    <source>
        <strain evidence="12 13">DSM 17459</strain>
    </source>
</reference>
<evidence type="ECO:0000256" key="8">
    <source>
        <dbReference type="PROSITE-ProRule" id="PRU00169"/>
    </source>
</evidence>
<dbReference type="PANTHER" id="PTHR48111:SF40">
    <property type="entry name" value="PHOSPHATE REGULON TRANSCRIPTIONAL REGULATORY PROTEIN PHOB"/>
    <property type="match status" value="1"/>
</dbReference>
<evidence type="ECO:0000256" key="7">
    <source>
        <dbReference type="ARBA" id="ARBA00024867"/>
    </source>
</evidence>
<keyword evidence="13" id="KW-1185">Reference proteome</keyword>
<evidence type="ECO:0000256" key="9">
    <source>
        <dbReference type="PROSITE-ProRule" id="PRU01091"/>
    </source>
</evidence>
<dbReference type="SMART" id="SM00862">
    <property type="entry name" value="Trans_reg_C"/>
    <property type="match status" value="1"/>
</dbReference>
<organism evidence="12 13">
    <name type="scientific">Lactonifactor longoviformis DSM 17459</name>
    <dbReference type="NCBI Taxonomy" id="1122155"/>
    <lineage>
        <taxon>Bacteria</taxon>
        <taxon>Bacillati</taxon>
        <taxon>Bacillota</taxon>
        <taxon>Clostridia</taxon>
        <taxon>Eubacteriales</taxon>
        <taxon>Clostridiaceae</taxon>
        <taxon>Lactonifactor</taxon>
    </lineage>
</organism>
<keyword evidence="3" id="KW-0902">Two-component regulatory system</keyword>
<comment type="function">
    <text evidence="7">May play the central regulatory role in sporulation. It may be an element of the effector pathway responsible for the activation of sporulation genes in response to nutritional stress. Spo0A may act in concert with spo0H (a sigma factor) to control the expression of some genes that are critical to the sporulation process.</text>
</comment>
<dbReference type="GO" id="GO:0006355">
    <property type="term" value="P:regulation of DNA-templated transcription"/>
    <property type="evidence" value="ECO:0007669"/>
    <property type="project" value="InterPro"/>
</dbReference>
<dbReference type="Pfam" id="PF00486">
    <property type="entry name" value="Trans_reg_C"/>
    <property type="match status" value="1"/>
</dbReference>
<dbReference type="InterPro" id="IPR011006">
    <property type="entry name" value="CheY-like_superfamily"/>
</dbReference>
<dbReference type="GO" id="GO:0032993">
    <property type="term" value="C:protein-DNA complex"/>
    <property type="evidence" value="ECO:0007669"/>
    <property type="project" value="TreeGrafter"/>
</dbReference>
<dbReference type="OrthoDB" id="9802426at2"/>
<dbReference type="InterPro" id="IPR001789">
    <property type="entry name" value="Sig_transdc_resp-reg_receiver"/>
</dbReference>
<dbReference type="InterPro" id="IPR001867">
    <property type="entry name" value="OmpR/PhoB-type_DNA-bd"/>
</dbReference>
<dbReference type="FunFam" id="1.10.10.10:FF:000018">
    <property type="entry name" value="DNA-binding response regulator ResD"/>
    <property type="match status" value="1"/>
</dbReference>
<dbReference type="InterPro" id="IPR039420">
    <property type="entry name" value="WalR-like"/>
</dbReference>
<sequence length="230" mass="26598">MSKKVLVVDDEKLIVKGIRFSLEQDGMSVECAYDGEEALNMAKDNEYDIILLDIMLPKLTGLEVCQQIREFSNVPIVMLTAKGEDMDKILGLEYGADDYITKPFNILEVKARIKAIMRRTKKQEQEDEKSKMITVGELKLDCEGRRVFISGKEINLTAKEFDVLELLVHNPNKVYSRESLLNIVWGYEYPGDVRTVDVHIRRLREKIEENPSEPRYVHTKWGVGYYFQVS</sequence>
<keyword evidence="6" id="KW-0804">Transcription</keyword>
<dbReference type="Gene3D" id="3.40.50.2300">
    <property type="match status" value="1"/>
</dbReference>
<dbReference type="CDD" id="cd00383">
    <property type="entry name" value="trans_reg_C"/>
    <property type="match status" value="1"/>
</dbReference>
<dbReference type="FunFam" id="3.40.50.2300:FF:000001">
    <property type="entry name" value="DNA-binding response regulator PhoB"/>
    <property type="match status" value="1"/>
</dbReference>
<dbReference type="RefSeq" id="WP_072853855.1">
    <property type="nucleotide sequence ID" value="NZ_FQVI01000022.1"/>
</dbReference>
<dbReference type="SUPFAM" id="SSF52172">
    <property type="entry name" value="CheY-like"/>
    <property type="match status" value="1"/>
</dbReference>
<proteinExistence type="predicted"/>
<evidence type="ECO:0000259" key="10">
    <source>
        <dbReference type="PROSITE" id="PS50110"/>
    </source>
</evidence>
<dbReference type="GO" id="GO:0000976">
    <property type="term" value="F:transcription cis-regulatory region binding"/>
    <property type="evidence" value="ECO:0007669"/>
    <property type="project" value="TreeGrafter"/>
</dbReference>
<dbReference type="Pfam" id="PF00072">
    <property type="entry name" value="Response_reg"/>
    <property type="match status" value="1"/>
</dbReference>
<evidence type="ECO:0000256" key="2">
    <source>
        <dbReference type="ARBA" id="ARBA00022553"/>
    </source>
</evidence>
<dbReference type="GO" id="GO:0000156">
    <property type="term" value="F:phosphorelay response regulator activity"/>
    <property type="evidence" value="ECO:0007669"/>
    <property type="project" value="TreeGrafter"/>
</dbReference>
<dbReference type="STRING" id="1122155.SAMN02745158_03386"/>
<dbReference type="PANTHER" id="PTHR48111">
    <property type="entry name" value="REGULATOR OF RPOS"/>
    <property type="match status" value="1"/>
</dbReference>
<feature type="DNA-binding region" description="OmpR/PhoB-type" evidence="9">
    <location>
        <begin position="130"/>
        <end position="229"/>
    </location>
</feature>
<dbReference type="EMBL" id="FQVI01000022">
    <property type="protein sequence ID" value="SHF34684.1"/>
    <property type="molecule type" value="Genomic_DNA"/>
</dbReference>
<protein>
    <recommendedName>
        <fullName evidence="1">Stage 0 sporulation protein A homolog</fullName>
    </recommendedName>
</protein>
<dbReference type="InterPro" id="IPR016032">
    <property type="entry name" value="Sig_transdc_resp-reg_C-effctor"/>
</dbReference>
<gene>
    <name evidence="12" type="ORF">SAMN02745158_03386</name>
</gene>
<evidence type="ECO:0000256" key="6">
    <source>
        <dbReference type="ARBA" id="ARBA00023163"/>
    </source>
</evidence>
<dbReference type="Gene3D" id="6.10.250.690">
    <property type="match status" value="1"/>
</dbReference>
<keyword evidence="4" id="KW-0805">Transcription regulation</keyword>
<dbReference type="Proteomes" id="UP000184245">
    <property type="component" value="Unassembled WGS sequence"/>
</dbReference>
<evidence type="ECO:0000256" key="3">
    <source>
        <dbReference type="ARBA" id="ARBA00023012"/>
    </source>
</evidence>
<evidence type="ECO:0000256" key="1">
    <source>
        <dbReference type="ARBA" id="ARBA00018672"/>
    </source>
</evidence>
<evidence type="ECO:0000256" key="5">
    <source>
        <dbReference type="ARBA" id="ARBA00023125"/>
    </source>
</evidence>
<feature type="modified residue" description="4-aspartylphosphate" evidence="8">
    <location>
        <position position="53"/>
    </location>
</feature>
<evidence type="ECO:0000313" key="12">
    <source>
        <dbReference type="EMBL" id="SHF34684.1"/>
    </source>
</evidence>
<keyword evidence="2 8" id="KW-0597">Phosphoprotein</keyword>